<dbReference type="Proteomes" id="UP000198211">
    <property type="component" value="Unassembled WGS sequence"/>
</dbReference>
<dbReference type="OrthoDB" id="115980at2759"/>
<name>A0A225WQR3_9STRA</name>
<sequence length="244" mass="28101">MTSDLHARGFIEREHRSILTIAIKNYISDMDETGLPPRHILSALRCYRSATPLNGVPTYKQIARYFNPLRLKRGDRSFVESLKTFIRKFQLCAAIDAEKAFIYVPTIDNEGYPLGKITTLSRLKKMKALQQANMFSLFHIEASFKLSEIGYLVVTCGFSDRSQSIILVVMFIVGRRSHSEYASVLFSLLPFYEKLFYLKSNIDDVVMPRMHSTTHYKVSHNFKMQHFICVFSCVVQCKETNNAT</sequence>
<proteinExistence type="predicted"/>
<dbReference type="AlphaFoldDB" id="A0A225WQR3"/>
<protein>
    <submittedName>
        <fullName evidence="1">Uncharacterized protein</fullName>
    </submittedName>
</protein>
<reference evidence="2" key="1">
    <citation type="submission" date="2017-03" db="EMBL/GenBank/DDBJ databases">
        <title>Phytopthora megakarya and P. palmivora, two closely related causual agents of cacao black pod achieved similar genome size and gene model numbers by different mechanisms.</title>
        <authorList>
            <person name="Ali S."/>
            <person name="Shao J."/>
            <person name="Larry D.J."/>
            <person name="Kronmiller B."/>
            <person name="Shen D."/>
            <person name="Strem M.D."/>
            <person name="Melnick R.L."/>
            <person name="Guiltinan M.J."/>
            <person name="Tyler B.M."/>
            <person name="Meinhardt L.W."/>
            <person name="Bailey B.A."/>
        </authorList>
    </citation>
    <scope>NUCLEOTIDE SEQUENCE [LARGE SCALE GENOMIC DNA]</scope>
    <source>
        <strain evidence="2">zdho120</strain>
    </source>
</reference>
<organism evidence="1 2">
    <name type="scientific">Phytophthora megakarya</name>
    <dbReference type="NCBI Taxonomy" id="4795"/>
    <lineage>
        <taxon>Eukaryota</taxon>
        <taxon>Sar</taxon>
        <taxon>Stramenopiles</taxon>
        <taxon>Oomycota</taxon>
        <taxon>Peronosporomycetes</taxon>
        <taxon>Peronosporales</taxon>
        <taxon>Peronosporaceae</taxon>
        <taxon>Phytophthora</taxon>
    </lineage>
</organism>
<dbReference type="EMBL" id="NBNE01000384">
    <property type="protein sequence ID" value="OWZ19922.1"/>
    <property type="molecule type" value="Genomic_DNA"/>
</dbReference>
<evidence type="ECO:0000313" key="1">
    <source>
        <dbReference type="EMBL" id="OWZ19922.1"/>
    </source>
</evidence>
<keyword evidence="2" id="KW-1185">Reference proteome</keyword>
<evidence type="ECO:0000313" key="2">
    <source>
        <dbReference type="Proteomes" id="UP000198211"/>
    </source>
</evidence>
<accession>A0A225WQR3</accession>
<comment type="caution">
    <text evidence="1">The sequence shown here is derived from an EMBL/GenBank/DDBJ whole genome shotgun (WGS) entry which is preliminary data.</text>
</comment>
<gene>
    <name evidence="1" type="ORF">PHMEG_0005747</name>
</gene>